<proteinExistence type="predicted"/>
<evidence type="ECO:0000313" key="3">
    <source>
        <dbReference type="Proteomes" id="UP000523362"/>
    </source>
</evidence>
<dbReference type="AlphaFoldDB" id="A0A7X1C7H9"/>
<feature type="transmembrane region" description="Helical" evidence="1">
    <location>
        <begin position="68"/>
        <end position="87"/>
    </location>
</feature>
<evidence type="ECO:0000256" key="1">
    <source>
        <dbReference type="SAM" id="Phobius"/>
    </source>
</evidence>
<protein>
    <submittedName>
        <fullName evidence="2">Conjugal transfer protein</fullName>
    </submittedName>
</protein>
<name>A0A7X1C7H9_LISSE</name>
<dbReference type="Pfam" id="PF12648">
    <property type="entry name" value="TcpE"/>
    <property type="match status" value="1"/>
</dbReference>
<dbReference type="InterPro" id="IPR025608">
    <property type="entry name" value="TcpE"/>
</dbReference>
<organism evidence="2 3">
    <name type="scientific">Listeria seeligeri</name>
    <dbReference type="NCBI Taxonomy" id="1640"/>
    <lineage>
        <taxon>Bacteria</taxon>
        <taxon>Bacillati</taxon>
        <taxon>Bacillota</taxon>
        <taxon>Bacilli</taxon>
        <taxon>Bacillales</taxon>
        <taxon>Listeriaceae</taxon>
        <taxon>Listeria</taxon>
    </lineage>
</organism>
<comment type="caution">
    <text evidence="2">The sequence shown here is derived from an EMBL/GenBank/DDBJ whole genome shotgun (WGS) entry which is preliminary data.</text>
</comment>
<feature type="transmembrane region" description="Helical" evidence="1">
    <location>
        <begin position="35"/>
        <end position="56"/>
    </location>
</feature>
<dbReference type="RefSeq" id="WP_185384136.1">
    <property type="nucleotide sequence ID" value="NZ_JAARRG010000013.1"/>
</dbReference>
<evidence type="ECO:0000313" key="2">
    <source>
        <dbReference type="EMBL" id="MBC1487248.1"/>
    </source>
</evidence>
<reference evidence="2 3" key="1">
    <citation type="submission" date="2020-03" db="EMBL/GenBank/DDBJ databases">
        <title>Soil Listeria distribution.</title>
        <authorList>
            <person name="Liao J."/>
            <person name="Wiedmann M."/>
        </authorList>
    </citation>
    <scope>NUCLEOTIDE SEQUENCE [LARGE SCALE GENOMIC DNA]</scope>
    <source>
        <strain evidence="2 3">FSL L7-1560</strain>
    </source>
</reference>
<gene>
    <name evidence="2" type="ORF">HB897_13515</name>
</gene>
<dbReference type="EMBL" id="JAARRG010000013">
    <property type="protein sequence ID" value="MBC1487248.1"/>
    <property type="molecule type" value="Genomic_DNA"/>
</dbReference>
<keyword evidence="1" id="KW-0472">Membrane</keyword>
<accession>A0A7X1C7H9</accession>
<keyword evidence="1" id="KW-0812">Transmembrane</keyword>
<keyword evidence="1" id="KW-1133">Transmembrane helix</keyword>
<dbReference type="Proteomes" id="UP000523362">
    <property type="component" value="Unassembled WGS sequence"/>
</dbReference>
<sequence length="131" mass="15519">MEYDYTRILQQKHKVYTYKGFPIPFAKDGVTMQQLIVIGSVFLLLFLLGIFVYMQGVASLVALIKKGWMIMIVLTGVVIWTLFSLNWDRKSFFSYLLDRFRFKKNTYKQYEHGQLVEIPLDCIVKYDIGRR</sequence>